<dbReference type="EMBL" id="NBNE01008665">
    <property type="protein sequence ID" value="OWY99244.1"/>
    <property type="molecule type" value="Genomic_DNA"/>
</dbReference>
<evidence type="ECO:0000313" key="1">
    <source>
        <dbReference type="EMBL" id="OWY99244.1"/>
    </source>
</evidence>
<evidence type="ECO:0000313" key="2">
    <source>
        <dbReference type="Proteomes" id="UP000198211"/>
    </source>
</evidence>
<organism evidence="1 2">
    <name type="scientific">Phytophthora megakarya</name>
    <dbReference type="NCBI Taxonomy" id="4795"/>
    <lineage>
        <taxon>Eukaryota</taxon>
        <taxon>Sar</taxon>
        <taxon>Stramenopiles</taxon>
        <taxon>Oomycota</taxon>
        <taxon>Peronosporomycetes</taxon>
        <taxon>Peronosporales</taxon>
        <taxon>Peronosporaceae</taxon>
        <taxon>Phytophthora</taxon>
    </lineage>
</organism>
<dbReference type="AlphaFoldDB" id="A0A225V1S0"/>
<dbReference type="OrthoDB" id="127062at2759"/>
<gene>
    <name evidence="1" type="ORF">PHMEG_00029785</name>
</gene>
<dbReference type="Proteomes" id="UP000198211">
    <property type="component" value="Unassembled WGS sequence"/>
</dbReference>
<comment type="caution">
    <text evidence="1">The sequence shown here is derived from an EMBL/GenBank/DDBJ whole genome shotgun (WGS) entry which is preliminary data.</text>
</comment>
<protein>
    <submittedName>
        <fullName evidence="1">Uncharacterized protein</fullName>
    </submittedName>
</protein>
<sequence>MGNSSTLQNQGRFITKYVIWIEPGETSEDAFQMSERLLELDIFTENLGGNDVSFGIIFTARKLFQTLALAVMGQEKEVLGVTEGTYKLDFINLTLVLFGTCVIHHKNLYEHKFYPAAFMFNPIEAHHSSIKKVAAGHLRAAISHVLAATLPKILIHCGRDGSKIPIRTFAPGSINEDIYSY</sequence>
<accession>A0A225V1S0</accession>
<keyword evidence="2" id="KW-1185">Reference proteome</keyword>
<reference evidence="2" key="1">
    <citation type="submission" date="2017-03" db="EMBL/GenBank/DDBJ databases">
        <title>Phytopthora megakarya and P. palmivora, two closely related causual agents of cacao black pod achieved similar genome size and gene model numbers by different mechanisms.</title>
        <authorList>
            <person name="Ali S."/>
            <person name="Shao J."/>
            <person name="Larry D.J."/>
            <person name="Kronmiller B."/>
            <person name="Shen D."/>
            <person name="Strem M.D."/>
            <person name="Melnick R.L."/>
            <person name="Guiltinan M.J."/>
            <person name="Tyler B.M."/>
            <person name="Meinhardt L.W."/>
            <person name="Bailey B.A."/>
        </authorList>
    </citation>
    <scope>NUCLEOTIDE SEQUENCE [LARGE SCALE GENOMIC DNA]</scope>
    <source>
        <strain evidence="2">zdho120</strain>
    </source>
</reference>
<proteinExistence type="predicted"/>
<name>A0A225V1S0_9STRA</name>